<dbReference type="PANTHER" id="PTHR47027:SF20">
    <property type="entry name" value="REVERSE TRANSCRIPTASE-LIKE PROTEIN WITH RNA-DIRECTED DNA POLYMERASE DOMAIN"/>
    <property type="match status" value="1"/>
</dbReference>
<dbReference type="PROSITE" id="PS50878">
    <property type="entry name" value="RT_POL"/>
    <property type="match status" value="1"/>
</dbReference>
<dbReference type="AlphaFoldDB" id="A0A6P7GCF0"/>
<accession>A0A6P7GCF0</accession>
<dbReference type="InterPro" id="IPR000477">
    <property type="entry name" value="RT_dom"/>
</dbReference>
<dbReference type="PANTHER" id="PTHR47027">
    <property type="entry name" value="REVERSE TRANSCRIPTASE DOMAIN-CONTAINING PROTEIN"/>
    <property type="match status" value="1"/>
</dbReference>
<organism evidence="2">
    <name type="scientific">Diabrotica virgifera virgifera</name>
    <name type="common">western corn rootworm</name>
    <dbReference type="NCBI Taxonomy" id="50390"/>
    <lineage>
        <taxon>Eukaryota</taxon>
        <taxon>Metazoa</taxon>
        <taxon>Ecdysozoa</taxon>
        <taxon>Arthropoda</taxon>
        <taxon>Hexapoda</taxon>
        <taxon>Insecta</taxon>
        <taxon>Pterygota</taxon>
        <taxon>Neoptera</taxon>
        <taxon>Endopterygota</taxon>
        <taxon>Coleoptera</taxon>
        <taxon>Polyphaga</taxon>
        <taxon>Cucujiformia</taxon>
        <taxon>Chrysomeloidea</taxon>
        <taxon>Chrysomelidae</taxon>
        <taxon>Galerucinae</taxon>
        <taxon>Diabroticina</taxon>
        <taxon>Diabroticites</taxon>
        <taxon>Diabrotica</taxon>
    </lineage>
</organism>
<proteinExistence type="predicted"/>
<name>A0A6P7GCF0_DIAVI</name>
<dbReference type="Pfam" id="PF00078">
    <property type="entry name" value="RVT_1"/>
    <property type="match status" value="1"/>
</dbReference>
<feature type="domain" description="Reverse transcriptase" evidence="1">
    <location>
        <begin position="1"/>
        <end position="130"/>
    </location>
</feature>
<evidence type="ECO:0000259" key="1">
    <source>
        <dbReference type="PROSITE" id="PS50878"/>
    </source>
</evidence>
<gene>
    <name evidence="2" type="primary">LOC114340453</name>
</gene>
<reference evidence="2" key="1">
    <citation type="submission" date="2025-08" db="UniProtKB">
        <authorList>
            <consortium name="RefSeq"/>
        </authorList>
    </citation>
    <scope>IDENTIFICATION</scope>
    <source>
        <tissue evidence="2">Whole insect</tissue>
    </source>
</reference>
<dbReference type="RefSeq" id="XP_028146994.1">
    <property type="nucleotide sequence ID" value="XM_028291193.1"/>
</dbReference>
<sequence length="231" mass="26494">MQELNVPKKLCLTNTKAKVRIQNQLSDEFNINEGLTQGDALSTTLLNLALEQVIRKTPIDRDGTIFTKLNQVVAYAHDIDIISWTLKDLEKIYTYFKEAVQTMGLEVNNSKTKYMITTREKVQTKGNISLSGQIFERMIARISFGNKCFYSLQNIIKYRCQDMAEHINDSVEVVKIDINSTDKIVTETEQVEVKDRSKCPHISSYVMVESLNIEKSNTVCREEQDVLNTEQ</sequence>
<evidence type="ECO:0000313" key="2">
    <source>
        <dbReference type="RefSeq" id="XP_028146994.1"/>
    </source>
</evidence>
<protein>
    <submittedName>
        <fullName evidence="2">Uncharacterized protein LOC114340453</fullName>
    </submittedName>
</protein>
<dbReference type="InParanoid" id="A0A6P7GCF0"/>